<proteinExistence type="predicted"/>
<keyword evidence="1" id="KW-0472">Membrane</keyword>
<dbReference type="AlphaFoldDB" id="A0ABD5Z850"/>
<protein>
    <submittedName>
        <fullName evidence="2">Uncharacterized protein</fullName>
    </submittedName>
</protein>
<keyword evidence="1" id="KW-0812">Transmembrane</keyword>
<comment type="caution">
    <text evidence="2">The sequence shown here is derived from an EMBL/GenBank/DDBJ whole genome shotgun (WGS) entry which is preliminary data.</text>
</comment>
<organism evidence="2 3">
    <name type="scientific">Halospeciosus flavus</name>
    <dbReference type="NCBI Taxonomy" id="3032283"/>
    <lineage>
        <taxon>Archaea</taxon>
        <taxon>Methanobacteriati</taxon>
        <taxon>Methanobacteriota</taxon>
        <taxon>Stenosarchaea group</taxon>
        <taxon>Halobacteria</taxon>
        <taxon>Halobacteriales</taxon>
        <taxon>Halobacteriaceae</taxon>
        <taxon>Halospeciosus</taxon>
    </lineage>
</organism>
<evidence type="ECO:0000313" key="2">
    <source>
        <dbReference type="EMBL" id="MFC7201365.1"/>
    </source>
</evidence>
<accession>A0ABD5Z850</accession>
<dbReference type="Proteomes" id="UP001596447">
    <property type="component" value="Unassembled WGS sequence"/>
</dbReference>
<dbReference type="InterPro" id="IPR058328">
    <property type="entry name" value="DUF8015"/>
</dbReference>
<reference evidence="2 3" key="1">
    <citation type="journal article" date="2019" name="Int. J. Syst. Evol. Microbiol.">
        <title>The Global Catalogue of Microorganisms (GCM) 10K type strain sequencing project: providing services to taxonomists for standard genome sequencing and annotation.</title>
        <authorList>
            <consortium name="The Broad Institute Genomics Platform"/>
            <consortium name="The Broad Institute Genome Sequencing Center for Infectious Disease"/>
            <person name="Wu L."/>
            <person name="Ma J."/>
        </authorList>
    </citation>
    <scope>NUCLEOTIDE SEQUENCE [LARGE SCALE GENOMIC DNA]</scope>
    <source>
        <strain evidence="2 3">XZGYJ-43</strain>
    </source>
</reference>
<evidence type="ECO:0000256" key="1">
    <source>
        <dbReference type="SAM" id="Phobius"/>
    </source>
</evidence>
<sequence>MRVSQDVRSDEGPLTDRLLELTAAVTRYDLVLAAIPLAFVFGAVAGATVEATKLGLQAGSVGALAAVAYALFGDPPTGDGPNSGRAV</sequence>
<feature type="transmembrane region" description="Helical" evidence="1">
    <location>
        <begin position="54"/>
        <end position="72"/>
    </location>
</feature>
<keyword evidence="1" id="KW-1133">Transmembrane helix</keyword>
<name>A0ABD5Z850_9EURY</name>
<dbReference type="EMBL" id="JBHTAR010000011">
    <property type="protein sequence ID" value="MFC7201365.1"/>
    <property type="molecule type" value="Genomic_DNA"/>
</dbReference>
<gene>
    <name evidence="2" type="ORF">ACFQJ9_18470</name>
</gene>
<dbReference type="RefSeq" id="WP_279528113.1">
    <property type="nucleotide sequence ID" value="NZ_CP122312.1"/>
</dbReference>
<evidence type="ECO:0000313" key="3">
    <source>
        <dbReference type="Proteomes" id="UP001596447"/>
    </source>
</evidence>
<keyword evidence="3" id="KW-1185">Reference proteome</keyword>
<feature type="transmembrane region" description="Helical" evidence="1">
    <location>
        <begin position="30"/>
        <end position="47"/>
    </location>
</feature>
<dbReference type="Pfam" id="PF26047">
    <property type="entry name" value="DUF8015"/>
    <property type="match status" value="1"/>
</dbReference>